<dbReference type="AlphaFoldDB" id="A0A0A7GEY1"/>
<dbReference type="InterPro" id="IPR052509">
    <property type="entry name" value="Metal_resp_DNA-bind_regulator"/>
</dbReference>
<gene>
    <name evidence="2" type="ORF">GACE_0434</name>
</gene>
<evidence type="ECO:0000259" key="1">
    <source>
        <dbReference type="Pfam" id="PF03551"/>
    </source>
</evidence>
<dbReference type="PANTHER" id="PTHR33169">
    <property type="entry name" value="PADR-FAMILY TRANSCRIPTIONAL REGULATOR"/>
    <property type="match status" value="1"/>
</dbReference>
<sequence>MLERKLFLSFVRIHILYHASKGEIYGAWMMRELERHGYSLSPGTLYPILHEMERDGLLQSRKIVVSGKVRKVYRTTEDGSKMLEIAKNKIKELFSEVLE</sequence>
<dbReference type="SUPFAM" id="SSF46785">
    <property type="entry name" value="Winged helix' DNA-binding domain"/>
    <property type="match status" value="1"/>
</dbReference>
<dbReference type="Pfam" id="PF03551">
    <property type="entry name" value="PadR"/>
    <property type="match status" value="1"/>
</dbReference>
<dbReference type="RefSeq" id="WP_048090813.1">
    <property type="nucleotide sequence ID" value="NZ_CP009552.1"/>
</dbReference>
<evidence type="ECO:0000313" key="3">
    <source>
        <dbReference type="Proteomes" id="UP000030624"/>
    </source>
</evidence>
<dbReference type="InterPro" id="IPR005149">
    <property type="entry name" value="Tscrpt_reg_PadR_N"/>
</dbReference>
<dbReference type="InterPro" id="IPR036390">
    <property type="entry name" value="WH_DNA-bd_sf"/>
</dbReference>
<dbReference type="GeneID" id="24797039"/>
<dbReference type="Proteomes" id="UP000030624">
    <property type="component" value="Chromosome"/>
</dbReference>
<name>A0A0A7GEY1_GEOAI</name>
<reference evidence="2 3" key="1">
    <citation type="journal article" date="2015" name="Appl. Environ. Microbiol.">
        <title>The Geoglobus acetivorans genome: Fe(III) reduction, acetate utilization, autotrophic growth, and degradation of aromatic compounds in a hyperthermophilic archaeon.</title>
        <authorList>
            <person name="Mardanov A.V."/>
            <person name="Slododkina G.B."/>
            <person name="Slobodkin A.I."/>
            <person name="Beletsky A.V."/>
            <person name="Gavrilov S.N."/>
            <person name="Kublanov I.V."/>
            <person name="Bonch-Osmolovskaya E.A."/>
            <person name="Skryabin K.G."/>
            <person name="Ravin N.V."/>
        </authorList>
    </citation>
    <scope>NUCLEOTIDE SEQUENCE [LARGE SCALE GENOMIC DNA]</scope>
    <source>
        <strain evidence="2 3">SBH6</strain>
    </source>
</reference>
<dbReference type="PANTHER" id="PTHR33169:SF14">
    <property type="entry name" value="TRANSCRIPTIONAL REGULATOR RV3488"/>
    <property type="match status" value="1"/>
</dbReference>
<dbReference type="InterPro" id="IPR036388">
    <property type="entry name" value="WH-like_DNA-bd_sf"/>
</dbReference>
<dbReference type="EMBL" id="CP009552">
    <property type="protein sequence ID" value="AIY89492.1"/>
    <property type="molecule type" value="Genomic_DNA"/>
</dbReference>
<evidence type="ECO:0000313" key="2">
    <source>
        <dbReference type="EMBL" id="AIY89492.1"/>
    </source>
</evidence>
<dbReference type="STRING" id="565033.GACE_0434"/>
<protein>
    <submittedName>
        <fullName evidence="2">Transcriptional regulator, PadR family</fullName>
    </submittedName>
</protein>
<proteinExistence type="predicted"/>
<dbReference type="KEGG" id="gac:GACE_0434"/>
<dbReference type="Gene3D" id="1.10.10.10">
    <property type="entry name" value="Winged helix-like DNA-binding domain superfamily/Winged helix DNA-binding domain"/>
    <property type="match status" value="1"/>
</dbReference>
<dbReference type="eggNOG" id="arCOG00001">
    <property type="taxonomic scope" value="Archaea"/>
</dbReference>
<accession>A0A0A7GEY1</accession>
<organism evidence="2 3">
    <name type="scientific">Geoglobus acetivorans</name>
    <dbReference type="NCBI Taxonomy" id="565033"/>
    <lineage>
        <taxon>Archaea</taxon>
        <taxon>Methanobacteriati</taxon>
        <taxon>Methanobacteriota</taxon>
        <taxon>Archaeoglobi</taxon>
        <taxon>Archaeoglobales</taxon>
        <taxon>Archaeoglobaceae</taxon>
        <taxon>Geoglobus</taxon>
    </lineage>
</organism>
<dbReference type="HOGENOM" id="CLU_063440_3_2_2"/>
<feature type="domain" description="Transcription regulator PadR N-terminal" evidence="1">
    <location>
        <begin position="15"/>
        <end position="84"/>
    </location>
</feature>